<name>A0A5C6C3A5_9BACT</name>
<reference evidence="2 3" key="1">
    <citation type="journal article" date="2020" name="Antonie Van Leeuwenhoek">
        <title>Rhodopirellula heiligendammensis sp. nov., Rhodopirellula pilleata sp. nov., and Rhodopirellula solitaria sp. nov. isolated from natural or artificial marine surfaces in Northern Germany and California, USA, and emended description of the genus Rhodopirellula.</title>
        <authorList>
            <person name="Kallscheuer N."/>
            <person name="Wiegand S."/>
            <person name="Jogler M."/>
            <person name="Boedeker C."/>
            <person name="Peeters S.H."/>
            <person name="Rast P."/>
            <person name="Heuer A."/>
            <person name="Jetten M.S.M."/>
            <person name="Rohde M."/>
            <person name="Jogler C."/>
        </authorList>
    </citation>
    <scope>NUCLEOTIDE SEQUENCE [LARGE SCALE GENOMIC DNA]</scope>
    <source>
        <strain evidence="2 3">Poly21</strain>
    </source>
</reference>
<feature type="transmembrane region" description="Helical" evidence="1">
    <location>
        <begin position="44"/>
        <end position="73"/>
    </location>
</feature>
<dbReference type="EMBL" id="SJPU01000001">
    <property type="protein sequence ID" value="TWU18497.1"/>
    <property type="molecule type" value="Genomic_DNA"/>
</dbReference>
<dbReference type="RefSeq" id="WP_146405539.1">
    <property type="nucleotide sequence ID" value="NZ_SJPU01000001.1"/>
</dbReference>
<dbReference type="AlphaFoldDB" id="A0A5C6C3A5"/>
<comment type="caution">
    <text evidence="2">The sequence shown here is derived from an EMBL/GenBank/DDBJ whole genome shotgun (WGS) entry which is preliminary data.</text>
</comment>
<feature type="transmembrane region" description="Helical" evidence="1">
    <location>
        <begin position="85"/>
        <end position="106"/>
    </location>
</feature>
<accession>A0A5C6C3A5</accession>
<feature type="transmembrane region" description="Helical" evidence="1">
    <location>
        <begin position="12"/>
        <end position="32"/>
    </location>
</feature>
<organism evidence="2 3">
    <name type="scientific">Allorhodopirellula heiligendammensis</name>
    <dbReference type="NCBI Taxonomy" id="2714739"/>
    <lineage>
        <taxon>Bacteria</taxon>
        <taxon>Pseudomonadati</taxon>
        <taxon>Planctomycetota</taxon>
        <taxon>Planctomycetia</taxon>
        <taxon>Pirellulales</taxon>
        <taxon>Pirellulaceae</taxon>
        <taxon>Allorhodopirellula</taxon>
    </lineage>
</organism>
<proteinExistence type="predicted"/>
<evidence type="ECO:0000313" key="3">
    <source>
        <dbReference type="Proteomes" id="UP000319908"/>
    </source>
</evidence>
<protein>
    <submittedName>
        <fullName evidence="2">Uncharacterized protein</fullName>
    </submittedName>
</protein>
<keyword evidence="3" id="KW-1185">Reference proteome</keyword>
<evidence type="ECO:0000256" key="1">
    <source>
        <dbReference type="SAM" id="Phobius"/>
    </source>
</evidence>
<gene>
    <name evidence="2" type="ORF">Poly21_06600</name>
</gene>
<keyword evidence="1" id="KW-0812">Transmembrane</keyword>
<keyword evidence="1" id="KW-0472">Membrane</keyword>
<keyword evidence="1" id="KW-1133">Transmembrane helix</keyword>
<dbReference type="Proteomes" id="UP000319908">
    <property type="component" value="Unassembled WGS sequence"/>
</dbReference>
<evidence type="ECO:0000313" key="2">
    <source>
        <dbReference type="EMBL" id="TWU18497.1"/>
    </source>
</evidence>
<dbReference type="OrthoDB" id="9921771at2"/>
<sequence>MNDQGTFRFFPTPVVWLGVTMWLTLTTAASWAEIVANNYELPVIVFGVAITAFAMACVTAWASLLTALAVNWLVNDRRSMFRKPLLECSAFFGFITALAVWSVFYVDS</sequence>